<dbReference type="GO" id="GO:0008408">
    <property type="term" value="F:3'-5' exonuclease activity"/>
    <property type="evidence" value="ECO:0007669"/>
    <property type="project" value="UniProtKB-UniRule"/>
</dbReference>
<dbReference type="SUPFAM" id="SSF88723">
    <property type="entry name" value="PIN domain-like"/>
    <property type="match status" value="1"/>
</dbReference>
<keyword evidence="23" id="KW-1185">Reference proteome</keyword>
<dbReference type="InterPro" id="IPR002421">
    <property type="entry name" value="5-3_exonuclease"/>
</dbReference>
<feature type="domain" description="DNA-directed DNA polymerase family A palm" evidence="21">
    <location>
        <begin position="805"/>
        <end position="1011"/>
    </location>
</feature>
<evidence type="ECO:0000256" key="18">
    <source>
        <dbReference type="SAM" id="MobiDB-lite"/>
    </source>
</evidence>
<dbReference type="InterPro" id="IPR036279">
    <property type="entry name" value="5-3_exonuclease_C_sf"/>
</dbReference>
<dbReference type="SUPFAM" id="SSF53098">
    <property type="entry name" value="Ribonuclease H-like"/>
    <property type="match status" value="1"/>
</dbReference>
<evidence type="ECO:0000256" key="17">
    <source>
        <dbReference type="RuleBase" id="RU004460"/>
    </source>
</evidence>
<dbReference type="CDD" id="cd09898">
    <property type="entry name" value="H3TH_53EXO"/>
    <property type="match status" value="1"/>
</dbReference>
<dbReference type="Gene3D" id="1.10.150.20">
    <property type="entry name" value="5' to 3' exonuclease, C-terminal subdomain"/>
    <property type="match status" value="2"/>
</dbReference>
<proteinExistence type="inferred from homology"/>
<feature type="compositionally biased region" description="Basic and acidic residues" evidence="18">
    <location>
        <begin position="425"/>
        <end position="434"/>
    </location>
</feature>
<keyword evidence="6 17" id="KW-0548">Nucleotidyltransferase</keyword>
<dbReference type="InterPro" id="IPR036397">
    <property type="entry name" value="RNaseH_sf"/>
</dbReference>
<dbReference type="InterPro" id="IPR008918">
    <property type="entry name" value="HhH2"/>
</dbReference>
<keyword evidence="7 17" id="KW-0235">DNA replication</keyword>
<organism evidence="22 23">
    <name type="scientific">Bradyrhizobium oligotrophicum S58</name>
    <dbReference type="NCBI Taxonomy" id="1245469"/>
    <lineage>
        <taxon>Bacteria</taxon>
        <taxon>Pseudomonadati</taxon>
        <taxon>Pseudomonadota</taxon>
        <taxon>Alphaproteobacteria</taxon>
        <taxon>Hyphomicrobiales</taxon>
        <taxon>Nitrobacteraceae</taxon>
        <taxon>Bradyrhizobium</taxon>
    </lineage>
</organism>
<dbReference type="EC" id="2.7.7.7" evidence="3 16"/>
<comment type="subunit">
    <text evidence="2">Single-chain monomer with multiple functions.</text>
</comment>
<accession>M4ZGY4</accession>
<dbReference type="GO" id="GO:0003887">
    <property type="term" value="F:DNA-directed DNA polymerase activity"/>
    <property type="evidence" value="ECO:0007669"/>
    <property type="project" value="UniProtKB-UniRule"/>
</dbReference>
<dbReference type="InterPro" id="IPR002562">
    <property type="entry name" value="3'-5'_exonuclease_dom"/>
</dbReference>
<evidence type="ECO:0000256" key="11">
    <source>
        <dbReference type="ARBA" id="ARBA00022839"/>
    </source>
</evidence>
<dbReference type="InterPro" id="IPR020046">
    <property type="entry name" value="5-3_exonucl_a-hlix_arch_N"/>
</dbReference>
<keyword evidence="10 17" id="KW-0378">Hydrolase</keyword>
<evidence type="ECO:0000256" key="14">
    <source>
        <dbReference type="ARBA" id="ARBA00023204"/>
    </source>
</evidence>
<keyword evidence="11 17" id="KW-0269">Exonuclease</keyword>
<feature type="domain" description="3'-5' exonuclease" evidence="19">
    <location>
        <begin position="440"/>
        <end position="636"/>
    </location>
</feature>
<dbReference type="CDD" id="cd08637">
    <property type="entry name" value="DNA_pol_A_pol_I_C"/>
    <property type="match status" value="1"/>
</dbReference>
<dbReference type="InterPro" id="IPR002298">
    <property type="entry name" value="DNA_polymerase_A"/>
</dbReference>
<feature type="region of interest" description="Disordered" evidence="18">
    <location>
        <begin position="357"/>
        <end position="434"/>
    </location>
</feature>
<dbReference type="SUPFAM" id="SSF47807">
    <property type="entry name" value="5' to 3' exonuclease, C-terminal subdomain"/>
    <property type="match status" value="1"/>
</dbReference>
<keyword evidence="13 17" id="KW-0238">DNA-binding</keyword>
<comment type="catalytic activity">
    <reaction evidence="15 17">
        <text>DNA(n) + a 2'-deoxyribonucleoside 5'-triphosphate = DNA(n+1) + diphosphate</text>
        <dbReference type="Rhea" id="RHEA:22508"/>
        <dbReference type="Rhea" id="RHEA-COMP:17339"/>
        <dbReference type="Rhea" id="RHEA-COMP:17340"/>
        <dbReference type="ChEBI" id="CHEBI:33019"/>
        <dbReference type="ChEBI" id="CHEBI:61560"/>
        <dbReference type="ChEBI" id="CHEBI:173112"/>
        <dbReference type="EC" id="2.7.7.7"/>
    </reaction>
</comment>
<dbReference type="STRING" id="1245469.S58_68650"/>
<dbReference type="PANTHER" id="PTHR10133">
    <property type="entry name" value="DNA POLYMERASE I"/>
    <property type="match status" value="1"/>
</dbReference>
<dbReference type="CDD" id="cd09859">
    <property type="entry name" value="PIN_53EXO"/>
    <property type="match status" value="1"/>
</dbReference>
<dbReference type="InterPro" id="IPR020045">
    <property type="entry name" value="DNA_polI_H3TH"/>
</dbReference>
<evidence type="ECO:0000256" key="8">
    <source>
        <dbReference type="ARBA" id="ARBA00022722"/>
    </source>
</evidence>
<dbReference type="FunFam" id="1.20.1060.10:FF:000001">
    <property type="entry name" value="DNA polymerase I"/>
    <property type="match status" value="1"/>
</dbReference>
<dbReference type="KEGG" id="aol:S58_68650"/>
<dbReference type="InterPro" id="IPR018320">
    <property type="entry name" value="DNA_polymerase_1"/>
</dbReference>
<evidence type="ECO:0000256" key="2">
    <source>
        <dbReference type="ARBA" id="ARBA00011541"/>
    </source>
</evidence>
<dbReference type="InterPro" id="IPR043502">
    <property type="entry name" value="DNA/RNA_pol_sf"/>
</dbReference>
<keyword evidence="8" id="KW-0540">Nuclease</keyword>
<dbReference type="PRINTS" id="PR00868">
    <property type="entry name" value="DNAPOLI"/>
</dbReference>
<dbReference type="Pfam" id="PF02739">
    <property type="entry name" value="5_3_exonuc_N"/>
    <property type="match status" value="1"/>
</dbReference>
<gene>
    <name evidence="17" type="primary">polA</name>
    <name evidence="22" type="ORF">S58_68650</name>
</gene>
<evidence type="ECO:0000313" key="22">
    <source>
        <dbReference type="EMBL" id="BAM92831.1"/>
    </source>
</evidence>
<dbReference type="Pfam" id="PF00476">
    <property type="entry name" value="DNA_pol_A"/>
    <property type="match status" value="1"/>
</dbReference>
<dbReference type="PROSITE" id="PS00447">
    <property type="entry name" value="DNA_POLYMERASE_A"/>
    <property type="match status" value="1"/>
</dbReference>
<dbReference type="NCBIfam" id="TIGR00593">
    <property type="entry name" value="pola"/>
    <property type="match status" value="1"/>
</dbReference>
<dbReference type="SMART" id="SM00474">
    <property type="entry name" value="35EXOc"/>
    <property type="match status" value="1"/>
</dbReference>
<dbReference type="GO" id="GO:0003677">
    <property type="term" value="F:DNA binding"/>
    <property type="evidence" value="ECO:0007669"/>
    <property type="project" value="UniProtKB-UniRule"/>
</dbReference>
<evidence type="ECO:0000256" key="12">
    <source>
        <dbReference type="ARBA" id="ARBA00022932"/>
    </source>
</evidence>
<dbReference type="InterPro" id="IPR019760">
    <property type="entry name" value="DNA-dir_DNA_pol_A_CS"/>
</dbReference>
<dbReference type="Gene3D" id="3.30.420.10">
    <property type="entry name" value="Ribonuclease H-like superfamily/Ribonuclease H"/>
    <property type="match status" value="1"/>
</dbReference>
<dbReference type="Gene3D" id="1.20.1060.10">
    <property type="entry name" value="Taq DNA Polymerase, Chain T, domain 4"/>
    <property type="match status" value="1"/>
</dbReference>
<name>M4ZGY4_9BRAD</name>
<dbReference type="EMBL" id="AP012603">
    <property type="protein sequence ID" value="BAM92831.1"/>
    <property type="molecule type" value="Genomic_DNA"/>
</dbReference>
<dbReference type="FunFam" id="1.10.150.20:FF:000003">
    <property type="entry name" value="DNA polymerase I"/>
    <property type="match status" value="1"/>
</dbReference>
<feature type="region of interest" description="Disordered" evidence="18">
    <location>
        <begin position="1"/>
        <end position="25"/>
    </location>
</feature>
<keyword evidence="12 17" id="KW-0239">DNA-directed DNA polymerase</keyword>
<dbReference type="Gene3D" id="3.30.70.370">
    <property type="match status" value="1"/>
</dbReference>
<evidence type="ECO:0000259" key="20">
    <source>
        <dbReference type="SMART" id="SM00475"/>
    </source>
</evidence>
<dbReference type="FunFam" id="3.40.50.1010:FF:000001">
    <property type="entry name" value="DNA polymerase I"/>
    <property type="match status" value="1"/>
</dbReference>
<evidence type="ECO:0000256" key="3">
    <source>
        <dbReference type="ARBA" id="ARBA00012417"/>
    </source>
</evidence>
<evidence type="ECO:0000256" key="9">
    <source>
        <dbReference type="ARBA" id="ARBA00022763"/>
    </source>
</evidence>
<dbReference type="SMART" id="SM00279">
    <property type="entry name" value="HhH2"/>
    <property type="match status" value="1"/>
</dbReference>
<comment type="similarity">
    <text evidence="1 17">Belongs to the DNA polymerase type-A family.</text>
</comment>
<evidence type="ECO:0000313" key="23">
    <source>
        <dbReference type="Proteomes" id="UP000011841"/>
    </source>
</evidence>
<dbReference type="SMART" id="SM00475">
    <property type="entry name" value="53EXOc"/>
    <property type="match status" value="1"/>
</dbReference>
<evidence type="ECO:0000256" key="6">
    <source>
        <dbReference type="ARBA" id="ARBA00022695"/>
    </source>
</evidence>
<dbReference type="SMART" id="SM00482">
    <property type="entry name" value="POLAc"/>
    <property type="match status" value="1"/>
</dbReference>
<dbReference type="InterPro" id="IPR001098">
    <property type="entry name" value="DNA-dir_DNA_pol_A_palm_dom"/>
</dbReference>
<dbReference type="PATRIC" id="fig|1245469.3.peg.7024"/>
<dbReference type="CDD" id="cd06139">
    <property type="entry name" value="DNA_polA_I_Ecoli_like_exo"/>
    <property type="match status" value="1"/>
</dbReference>
<dbReference type="HOGENOM" id="CLU_004675_0_0_5"/>
<evidence type="ECO:0000256" key="16">
    <source>
        <dbReference type="NCBIfam" id="TIGR00593"/>
    </source>
</evidence>
<dbReference type="GO" id="GO:0006302">
    <property type="term" value="P:double-strand break repair"/>
    <property type="evidence" value="ECO:0007669"/>
    <property type="project" value="TreeGrafter"/>
</dbReference>
<keyword evidence="5 17" id="KW-0808">Transferase</keyword>
<dbReference type="GO" id="GO:0006261">
    <property type="term" value="P:DNA-templated DNA replication"/>
    <property type="evidence" value="ECO:0007669"/>
    <property type="project" value="UniProtKB-UniRule"/>
</dbReference>
<feature type="compositionally biased region" description="Basic and acidic residues" evidence="18">
    <location>
        <begin position="12"/>
        <end position="23"/>
    </location>
</feature>
<dbReference type="Pfam" id="PF01367">
    <property type="entry name" value="5_3_exonuc"/>
    <property type="match status" value="1"/>
</dbReference>
<dbReference type="Proteomes" id="UP000011841">
    <property type="component" value="Chromosome"/>
</dbReference>
<evidence type="ECO:0000256" key="5">
    <source>
        <dbReference type="ARBA" id="ARBA00022679"/>
    </source>
</evidence>
<dbReference type="Gene3D" id="3.40.50.1010">
    <property type="entry name" value="5'-nuclease"/>
    <property type="match status" value="1"/>
</dbReference>
<dbReference type="AlphaFoldDB" id="M4ZGY4"/>
<evidence type="ECO:0000256" key="1">
    <source>
        <dbReference type="ARBA" id="ARBA00007705"/>
    </source>
</evidence>
<comment type="function">
    <text evidence="17">In addition to polymerase activity, this DNA polymerase exhibits 3'-5' and 5'-3' exonuclease activity.</text>
</comment>
<feature type="domain" description="5'-3' exonuclease" evidence="20">
    <location>
        <begin position="61"/>
        <end position="321"/>
    </location>
</feature>
<dbReference type="eggNOG" id="COG0749">
    <property type="taxonomic scope" value="Bacteria"/>
</dbReference>
<evidence type="ECO:0000256" key="13">
    <source>
        <dbReference type="ARBA" id="ARBA00023125"/>
    </source>
</evidence>
<sequence length="1051" mass="114036">MAKTEGLANADLRGERSGFRRSEGVNPGQIPYIAAMPKAPQKAAVPPAAPVPAAKSAAKGDHVFLVDGSSYIFRAYHALPPLNRKSDGLQVNAVLGFCNMLWKLLRDMPETDRPTHLAIVFDKSEVTFRNKIYGDYKAHRPPAPDDLIPQFALIREAVHAFDLPCLEQSGFEADDLIATYARLACERGATTTIVSSDKDLMQLVNDCVTMYDTMKDRRIGIAEVIEKFGVPPEKVVEVQALAGDSTDNVPGVPGIGIKTAAQLITDYGDLESLLARATEIKQPKRREALIENAEKARISRQLVLLDDKVALDVPLDDLAVHEPDPRKLIAFLKAMEFTTLTRRVADYSRIDPADVSADEHLKSGGGAPPPPAGEVGSRSDPGGGMPAAGAPTPPSPASGGGRRGGDARTDKSAMSKGTPASLAESRAEAAKSARIDRDKYQTLRSLPELNAWLARVHDLGRVTLDVKASSIDPMQASLCGIALALAPNDACYIPLSHRQAGDGGGLFDAGLAPDQINARDALAALKPILESDGLLKIGFNIKFAAVLLAQHGIIIANADDVQLMSYALDAGRGSQKLDSLAEHVLGHAVISEGELIGSGRNKLTFEQVAIDRATAHSAEAADVIHRLWRVLKPRLVAERMTAVYETLERPLVPVLARMERRGISIDRQVLSRLSGDFAQTAARVEAELQELAGEPINVGSPKQIGDILFGKMGLSGGTKTKTGAWSTSASILDDLAEQGNDFARKILEWRQVSKLKSTYTDALPTYVNPQTHRVHTTYALAATTTGRLSSNEPNLQNIPVRTEDGRKIRRAFIATPGHKLVSADYSQIELRLLAEIADIPVLKQAFKDGLDIHAMTASEMFGVPIKDMPSEVRRRAKAINFGIIYGISAFGLANQLGIAREEASAYIKRYFERFPGIRAYMDETREFCRKNGYVVTLFGRKCHYPEIKASNASVRAFNERAAINARLQGTAADIIRRAMTRVEEALAQKKLSAQMLLQVHDELIFEVPDDEVAATLPVVQHVMQDAPFPAVLLSVPLHVDARAADNWDEAH</sequence>
<dbReference type="InterPro" id="IPR029060">
    <property type="entry name" value="PIN-like_dom_sf"/>
</dbReference>
<dbReference type="PANTHER" id="PTHR10133:SF27">
    <property type="entry name" value="DNA POLYMERASE NU"/>
    <property type="match status" value="1"/>
</dbReference>
<dbReference type="FunFam" id="1.10.150.20:FF:000002">
    <property type="entry name" value="DNA polymerase I"/>
    <property type="match status" value="1"/>
</dbReference>
<dbReference type="NCBIfam" id="NF004397">
    <property type="entry name" value="PRK05755.1"/>
    <property type="match status" value="1"/>
</dbReference>
<dbReference type="GO" id="GO:0008409">
    <property type="term" value="F:5'-3' exonuclease activity"/>
    <property type="evidence" value="ECO:0007669"/>
    <property type="project" value="UniProtKB-UniRule"/>
</dbReference>
<evidence type="ECO:0000256" key="10">
    <source>
        <dbReference type="ARBA" id="ARBA00022801"/>
    </source>
</evidence>
<reference evidence="22 23" key="1">
    <citation type="journal article" date="2013" name="Appl. Environ. Microbiol.">
        <title>Genome analysis suggests that the soil oligotrophic bacterium Agromonas oligotrophica (Bradyrhizobium oligotrophicum) is a nitrogen-fixing symbiont of Aeschynomene indica.</title>
        <authorList>
            <person name="Okubo T."/>
            <person name="Fukushima S."/>
            <person name="Itakura M."/>
            <person name="Oshima K."/>
            <person name="Longtonglang A."/>
            <person name="Teaumroong N."/>
            <person name="Mitsui H."/>
            <person name="Hattori M."/>
            <person name="Hattori R."/>
            <person name="Hattori T."/>
            <person name="Minamisawa K."/>
        </authorList>
    </citation>
    <scope>NUCLEOTIDE SEQUENCE [LARGE SCALE GENOMIC DNA]</scope>
    <source>
        <strain evidence="22 23">S58</strain>
    </source>
</reference>
<protein>
    <recommendedName>
        <fullName evidence="4 16">DNA polymerase I</fullName>
        <ecNumber evidence="3 16">2.7.7.7</ecNumber>
    </recommendedName>
</protein>
<evidence type="ECO:0000259" key="19">
    <source>
        <dbReference type="SMART" id="SM00474"/>
    </source>
</evidence>
<dbReference type="eggNOG" id="COG0258">
    <property type="taxonomic scope" value="Bacteria"/>
</dbReference>
<evidence type="ECO:0000256" key="4">
    <source>
        <dbReference type="ARBA" id="ARBA00020311"/>
    </source>
</evidence>
<feature type="compositionally biased region" description="Basic and acidic residues" evidence="18">
    <location>
        <begin position="403"/>
        <end position="413"/>
    </location>
</feature>
<dbReference type="Pfam" id="PF01612">
    <property type="entry name" value="DNA_pol_A_exo1"/>
    <property type="match status" value="1"/>
</dbReference>
<evidence type="ECO:0000259" key="21">
    <source>
        <dbReference type="SMART" id="SM00482"/>
    </source>
</evidence>
<keyword evidence="14 17" id="KW-0234">DNA repair</keyword>
<evidence type="ECO:0000256" key="15">
    <source>
        <dbReference type="ARBA" id="ARBA00049244"/>
    </source>
</evidence>
<keyword evidence="9 17" id="KW-0227">DNA damage</keyword>
<dbReference type="InterPro" id="IPR012337">
    <property type="entry name" value="RNaseH-like_sf"/>
</dbReference>
<dbReference type="SUPFAM" id="SSF56672">
    <property type="entry name" value="DNA/RNA polymerases"/>
    <property type="match status" value="1"/>
</dbReference>
<evidence type="ECO:0000256" key="7">
    <source>
        <dbReference type="ARBA" id="ARBA00022705"/>
    </source>
</evidence>